<evidence type="ECO:0000313" key="13">
    <source>
        <dbReference type="WBParaSite" id="SVE_1846800.1"/>
    </source>
</evidence>
<feature type="domain" description="Serine/threonine specific protein phosphatases" evidence="11">
    <location>
        <begin position="341"/>
        <end position="346"/>
    </location>
</feature>
<organism evidence="12 13">
    <name type="scientific">Strongyloides venezuelensis</name>
    <name type="common">Threadworm</name>
    <dbReference type="NCBI Taxonomy" id="75913"/>
    <lineage>
        <taxon>Eukaryota</taxon>
        <taxon>Metazoa</taxon>
        <taxon>Ecdysozoa</taxon>
        <taxon>Nematoda</taxon>
        <taxon>Chromadorea</taxon>
        <taxon>Rhabditida</taxon>
        <taxon>Tylenchina</taxon>
        <taxon>Panagrolaimomorpha</taxon>
        <taxon>Strongyloidoidea</taxon>
        <taxon>Strongyloididae</taxon>
        <taxon>Strongyloides</taxon>
    </lineage>
</organism>
<proteinExistence type="inferred from homology"/>
<evidence type="ECO:0000256" key="6">
    <source>
        <dbReference type="ARBA" id="ARBA00047761"/>
    </source>
</evidence>
<keyword evidence="10" id="KW-0812">Transmembrane</keyword>
<dbReference type="InterPro" id="IPR029052">
    <property type="entry name" value="Metallo-depent_PP-like"/>
</dbReference>
<dbReference type="GO" id="GO:0005737">
    <property type="term" value="C:cytoplasm"/>
    <property type="evidence" value="ECO:0007669"/>
    <property type="project" value="TreeGrafter"/>
</dbReference>
<keyword evidence="2" id="KW-0479">Metal-binding</keyword>
<dbReference type="PRINTS" id="PR00114">
    <property type="entry name" value="STPHPHTASE"/>
</dbReference>
<dbReference type="InterPro" id="IPR050341">
    <property type="entry name" value="PP1_catalytic_subunit"/>
</dbReference>
<evidence type="ECO:0000256" key="4">
    <source>
        <dbReference type="ARBA" id="ARBA00022912"/>
    </source>
</evidence>
<dbReference type="InterPro" id="IPR004843">
    <property type="entry name" value="Calcineurin-like_PHP"/>
</dbReference>
<dbReference type="CDD" id="cd00144">
    <property type="entry name" value="MPP_PPP_family"/>
    <property type="match status" value="1"/>
</dbReference>
<dbReference type="EC" id="3.1.3.16" evidence="8"/>
<name>A0A0K0G180_STRVS</name>
<dbReference type="GO" id="GO:0005634">
    <property type="term" value="C:nucleus"/>
    <property type="evidence" value="ECO:0007669"/>
    <property type="project" value="TreeGrafter"/>
</dbReference>
<evidence type="ECO:0000256" key="2">
    <source>
        <dbReference type="ARBA" id="ARBA00022723"/>
    </source>
</evidence>
<evidence type="ECO:0000256" key="10">
    <source>
        <dbReference type="SAM" id="Phobius"/>
    </source>
</evidence>
<dbReference type="InterPro" id="IPR006186">
    <property type="entry name" value="Ser/Thr-sp_prot-phosphatase"/>
</dbReference>
<feature type="region of interest" description="Disordered" evidence="9">
    <location>
        <begin position="101"/>
        <end position="131"/>
    </location>
</feature>
<evidence type="ECO:0000313" key="12">
    <source>
        <dbReference type="Proteomes" id="UP000035680"/>
    </source>
</evidence>
<accession>A0A0K0G180</accession>
<dbReference type="WBParaSite" id="SVE_1846800.1">
    <property type="protein sequence ID" value="SVE_1846800.1"/>
    <property type="gene ID" value="SVE_1846800"/>
</dbReference>
<comment type="catalytic activity">
    <reaction evidence="6">
        <text>O-phospho-L-seryl-[protein] + H2O = L-seryl-[protein] + phosphate</text>
        <dbReference type="Rhea" id="RHEA:20629"/>
        <dbReference type="Rhea" id="RHEA-COMP:9863"/>
        <dbReference type="Rhea" id="RHEA-COMP:11604"/>
        <dbReference type="ChEBI" id="CHEBI:15377"/>
        <dbReference type="ChEBI" id="CHEBI:29999"/>
        <dbReference type="ChEBI" id="CHEBI:43474"/>
        <dbReference type="ChEBI" id="CHEBI:83421"/>
        <dbReference type="EC" id="3.1.3.16"/>
    </reaction>
</comment>
<dbReference type="GO" id="GO:0046872">
    <property type="term" value="F:metal ion binding"/>
    <property type="evidence" value="ECO:0007669"/>
    <property type="project" value="UniProtKB-KW"/>
</dbReference>
<dbReference type="SUPFAM" id="SSF56300">
    <property type="entry name" value="Metallo-dependent phosphatases"/>
    <property type="match status" value="1"/>
</dbReference>
<comment type="similarity">
    <text evidence="8">Belongs to the PPP phosphatase family.</text>
</comment>
<dbReference type="STRING" id="75913.A0A0K0G180"/>
<evidence type="ECO:0000256" key="5">
    <source>
        <dbReference type="ARBA" id="ARBA00023211"/>
    </source>
</evidence>
<keyword evidence="4" id="KW-0904">Protein phosphatase</keyword>
<evidence type="ECO:0000256" key="1">
    <source>
        <dbReference type="ARBA" id="ARBA00001936"/>
    </source>
</evidence>
<dbReference type="Proteomes" id="UP000035680">
    <property type="component" value="Unassembled WGS sequence"/>
</dbReference>
<reference evidence="12" key="1">
    <citation type="submission" date="2014-07" db="EMBL/GenBank/DDBJ databases">
        <authorList>
            <person name="Martin A.A"/>
            <person name="De Silva N."/>
        </authorList>
    </citation>
    <scope>NUCLEOTIDE SEQUENCE</scope>
</reference>
<keyword evidence="10" id="KW-1133">Transmembrane helix</keyword>
<evidence type="ECO:0000259" key="11">
    <source>
        <dbReference type="PROSITE" id="PS00125"/>
    </source>
</evidence>
<keyword evidence="12" id="KW-1185">Reference proteome</keyword>
<protein>
    <recommendedName>
        <fullName evidence="8">Serine/threonine-protein phosphatase</fullName>
        <ecNumber evidence="8">3.1.3.16</ecNumber>
    </recommendedName>
</protein>
<evidence type="ECO:0000256" key="3">
    <source>
        <dbReference type="ARBA" id="ARBA00022801"/>
    </source>
</evidence>
<dbReference type="Gene3D" id="3.60.21.10">
    <property type="match status" value="1"/>
</dbReference>
<keyword evidence="5" id="KW-0464">Manganese</keyword>
<keyword evidence="10" id="KW-0472">Membrane</keyword>
<dbReference type="PANTHER" id="PTHR11668">
    <property type="entry name" value="SERINE/THREONINE PROTEIN PHOSPHATASE"/>
    <property type="match status" value="1"/>
</dbReference>
<dbReference type="AlphaFoldDB" id="A0A0K0G180"/>
<keyword evidence="3 8" id="KW-0378">Hydrolase</keyword>
<dbReference type="GO" id="GO:0004722">
    <property type="term" value="F:protein serine/threonine phosphatase activity"/>
    <property type="evidence" value="ECO:0007669"/>
    <property type="project" value="UniProtKB-EC"/>
</dbReference>
<evidence type="ECO:0000256" key="7">
    <source>
        <dbReference type="ARBA" id="ARBA00048336"/>
    </source>
</evidence>
<evidence type="ECO:0000256" key="9">
    <source>
        <dbReference type="SAM" id="MobiDB-lite"/>
    </source>
</evidence>
<feature type="transmembrane region" description="Helical" evidence="10">
    <location>
        <begin position="16"/>
        <end position="33"/>
    </location>
</feature>
<comment type="cofactor">
    <cofactor evidence="1">
        <name>Mn(2+)</name>
        <dbReference type="ChEBI" id="CHEBI:29035"/>
    </cofactor>
</comment>
<sequence>MITFEHLSYSLFFHKYAYIFIISIVTPFILLFCTSGKPRNINNTQTLGDRKNNSLENLNSFGGKGNSSSPKSIPVDDKMCKKNLNKMKKICKSMNEKMMEKTATDDNNNLSNCEDDEKKGDRKKLKDKSKVSLEQSTASINVLKDSVTCSKDFNNEEVLSVNSVMSVIQIERVIDGIEYYKDRKLFEKITSKNKPTFAQTTTYTTNDEVTLSGVVKDSINGGDDEVLSNLTTKTDLLSRMILNGPKKFLFNYGELLNLLLNATKIFENENSLLTSPLPCVVYGDIHGQYSDLFRWFQINGWPYNTRSIFLGDFVDRGTHGIEVIALLCAFKVKFPKNIYIVRGNHEEEALNKYYSFYDEVLLRFGKENGEEMYKAFRKLFSFLPLSVLIGKKILGMHGGLSPKLTSLKCIQDIKRPINNFKINTLACDLVWSDPNNTSKNSGYLPNFNRDPINSIGQLFGKKAIDETFKLLNIDMVIRGHQVPLKGSSLYSDGKIMTLFSAPGYRGKSEDTINCGGSCYINEDFVISLKKIKVTKQYRDNRRAEVVLQMKRRKLNIKMVNKCDSESEKSDSQRV</sequence>
<dbReference type="SMART" id="SM00156">
    <property type="entry name" value="PP2Ac"/>
    <property type="match status" value="1"/>
</dbReference>
<comment type="catalytic activity">
    <reaction evidence="7 8">
        <text>O-phospho-L-threonyl-[protein] + H2O = L-threonyl-[protein] + phosphate</text>
        <dbReference type="Rhea" id="RHEA:47004"/>
        <dbReference type="Rhea" id="RHEA-COMP:11060"/>
        <dbReference type="Rhea" id="RHEA-COMP:11605"/>
        <dbReference type="ChEBI" id="CHEBI:15377"/>
        <dbReference type="ChEBI" id="CHEBI:30013"/>
        <dbReference type="ChEBI" id="CHEBI:43474"/>
        <dbReference type="ChEBI" id="CHEBI:61977"/>
        <dbReference type="EC" id="3.1.3.16"/>
    </reaction>
</comment>
<dbReference type="PROSITE" id="PS00125">
    <property type="entry name" value="SER_THR_PHOSPHATASE"/>
    <property type="match status" value="1"/>
</dbReference>
<dbReference type="Pfam" id="PF00149">
    <property type="entry name" value="Metallophos"/>
    <property type="match status" value="1"/>
</dbReference>
<dbReference type="PANTHER" id="PTHR11668:SF300">
    <property type="entry name" value="SERINE_THREONINE-PROTEIN PHOSPHATASE"/>
    <property type="match status" value="1"/>
</dbReference>
<evidence type="ECO:0000256" key="8">
    <source>
        <dbReference type="RuleBase" id="RU004273"/>
    </source>
</evidence>
<reference evidence="13" key="2">
    <citation type="submission" date="2015-08" db="UniProtKB">
        <authorList>
            <consortium name="WormBaseParasite"/>
        </authorList>
    </citation>
    <scope>IDENTIFICATION</scope>
</reference>